<evidence type="ECO:0000256" key="16">
    <source>
        <dbReference type="ARBA" id="ARBA00048022"/>
    </source>
</evidence>
<evidence type="ECO:0000256" key="3">
    <source>
        <dbReference type="ARBA" id="ARBA00022516"/>
    </source>
</evidence>
<reference evidence="19" key="2">
    <citation type="submission" date="2025-09" db="UniProtKB">
        <authorList>
            <consortium name="Ensembl"/>
        </authorList>
    </citation>
    <scope>IDENTIFICATION</scope>
</reference>
<keyword evidence="9" id="KW-0560">Oxidoreductase</keyword>
<dbReference type="PRINTS" id="PR00080">
    <property type="entry name" value="SDRFAMILY"/>
</dbReference>
<evidence type="ECO:0000256" key="8">
    <source>
        <dbReference type="ARBA" id="ARBA00022955"/>
    </source>
</evidence>
<keyword evidence="6" id="KW-0256">Endoplasmic reticulum</keyword>
<dbReference type="OMA" id="HYWLAQE"/>
<evidence type="ECO:0000256" key="5">
    <source>
        <dbReference type="ARBA" id="ARBA00022729"/>
    </source>
</evidence>
<keyword evidence="10" id="KW-0443">Lipid metabolism</keyword>
<keyword evidence="4" id="KW-0551">Lipid droplet</keyword>
<proteinExistence type="inferred from homology"/>
<evidence type="ECO:0000256" key="11">
    <source>
        <dbReference type="ARBA" id="ARBA00024072"/>
    </source>
</evidence>
<comment type="subcellular location">
    <subcellularLocation>
        <location evidence="1">Endoplasmic reticulum</location>
    </subcellularLocation>
    <subcellularLocation>
        <location evidence="2">Lipid droplet</location>
    </subcellularLocation>
</comment>
<keyword evidence="18" id="KW-1133">Transmembrane helix</keyword>
<keyword evidence="18" id="KW-0472">Membrane</keyword>
<dbReference type="Gene3D" id="3.40.50.720">
    <property type="entry name" value="NAD(P)-binding Rossmann-like Domain"/>
    <property type="match status" value="1"/>
</dbReference>
<evidence type="ECO:0000313" key="19">
    <source>
        <dbReference type="Ensembl" id="ENSSPUP00000013076.1"/>
    </source>
</evidence>
<dbReference type="PRINTS" id="PR00081">
    <property type="entry name" value="GDHRDH"/>
</dbReference>
<evidence type="ECO:0000256" key="2">
    <source>
        <dbReference type="ARBA" id="ARBA00004502"/>
    </source>
</evidence>
<dbReference type="PANTHER" id="PTHR24322:SF489">
    <property type="entry name" value="ESTRADIOL 17-BETA-DEHYDROGENASE 11"/>
    <property type="match status" value="1"/>
</dbReference>
<evidence type="ECO:0000256" key="12">
    <source>
        <dbReference type="ARBA" id="ARBA00038261"/>
    </source>
</evidence>
<evidence type="ECO:0000256" key="18">
    <source>
        <dbReference type="SAM" id="Phobius"/>
    </source>
</evidence>
<dbReference type="PANTHER" id="PTHR24322">
    <property type="entry name" value="PKSB"/>
    <property type="match status" value="1"/>
</dbReference>
<dbReference type="GO" id="GO:0004303">
    <property type="term" value="F:estradiol 17-beta-dehydrogenase [NAD(P)+] activity"/>
    <property type="evidence" value="ECO:0007669"/>
    <property type="project" value="UniProtKB-EC"/>
</dbReference>
<evidence type="ECO:0000256" key="14">
    <source>
        <dbReference type="ARBA" id="ARBA00042233"/>
    </source>
</evidence>
<name>A0A8D0GZY4_SPHPU</name>
<dbReference type="InterPro" id="IPR002347">
    <property type="entry name" value="SDR_fam"/>
</dbReference>
<dbReference type="AlphaFoldDB" id="A0A8D0GZY4"/>
<comment type="catalytic activity">
    <reaction evidence="17">
        <text>17beta-estradiol + NADP(+) = estrone + NADPH + H(+)</text>
        <dbReference type="Rhea" id="RHEA:24616"/>
        <dbReference type="ChEBI" id="CHEBI:15378"/>
        <dbReference type="ChEBI" id="CHEBI:16469"/>
        <dbReference type="ChEBI" id="CHEBI:17263"/>
        <dbReference type="ChEBI" id="CHEBI:57783"/>
        <dbReference type="ChEBI" id="CHEBI:58349"/>
        <dbReference type="EC" id="1.1.1.62"/>
    </reaction>
</comment>
<evidence type="ECO:0000256" key="17">
    <source>
        <dbReference type="ARBA" id="ARBA00048906"/>
    </source>
</evidence>
<keyword evidence="8" id="KW-0752">Steroid biosynthesis</keyword>
<sequence length="302" mass="33538">MIMFLLRPYMHYLFILFIYLFIYLNLSLILPLRKSVRGEIVLITGASRGIGRFIAYEFAKCQSKLVLWATTKHGIEETAEECRKLGAEAYAFVVDCSKREEIYRAAEKVKSQVGDVSILVNNAGIVVAADLMATEDHEITKIFEVNILAHFWTTKAFLPAMMRVNHGHIVTVASAGGLKALPFLVSYCSSKFATVGFHETLTQELATLGNDGIKTSCFCSAGVNTGFVKNPSQRFLPLLEPEHVANILMEGILTNQKMIIVPPILKVTLMLERFLPECAVAGVRKLSEIKFDVAVGCRDKGK</sequence>
<evidence type="ECO:0000256" key="4">
    <source>
        <dbReference type="ARBA" id="ARBA00022677"/>
    </source>
</evidence>
<keyword evidence="7" id="KW-0521">NADP</keyword>
<evidence type="ECO:0000256" key="7">
    <source>
        <dbReference type="ARBA" id="ARBA00022857"/>
    </source>
</evidence>
<organism evidence="19 20">
    <name type="scientific">Sphenodon punctatus</name>
    <name type="common">Tuatara</name>
    <name type="synonym">Hatteria punctata</name>
    <dbReference type="NCBI Taxonomy" id="8508"/>
    <lineage>
        <taxon>Eukaryota</taxon>
        <taxon>Metazoa</taxon>
        <taxon>Chordata</taxon>
        <taxon>Craniata</taxon>
        <taxon>Vertebrata</taxon>
        <taxon>Euteleostomi</taxon>
        <taxon>Lepidosauria</taxon>
        <taxon>Sphenodontia</taxon>
        <taxon>Sphenodontidae</taxon>
        <taxon>Sphenodon</taxon>
    </lineage>
</organism>
<comment type="catalytic activity">
    <reaction evidence="16">
        <text>17beta-estradiol + NAD(+) = estrone + NADH + H(+)</text>
        <dbReference type="Rhea" id="RHEA:24612"/>
        <dbReference type="ChEBI" id="CHEBI:15378"/>
        <dbReference type="ChEBI" id="CHEBI:16469"/>
        <dbReference type="ChEBI" id="CHEBI:17263"/>
        <dbReference type="ChEBI" id="CHEBI:57540"/>
        <dbReference type="ChEBI" id="CHEBI:57945"/>
        <dbReference type="EC" id="1.1.1.62"/>
    </reaction>
</comment>
<dbReference type="GO" id="GO:0006694">
    <property type="term" value="P:steroid biosynthetic process"/>
    <property type="evidence" value="ECO:0007669"/>
    <property type="project" value="UniProtKB-KW"/>
</dbReference>
<dbReference type="InterPro" id="IPR036291">
    <property type="entry name" value="NAD(P)-bd_dom_sf"/>
</dbReference>
<evidence type="ECO:0000256" key="6">
    <source>
        <dbReference type="ARBA" id="ARBA00022824"/>
    </source>
</evidence>
<dbReference type="EC" id="1.1.1.62" evidence="11"/>
<dbReference type="FunFam" id="3.40.50.720:FF:000224">
    <property type="entry name" value="Hydroxysteroid 17-beta dehydrogenase 11"/>
    <property type="match status" value="1"/>
</dbReference>
<evidence type="ECO:0000313" key="20">
    <source>
        <dbReference type="Proteomes" id="UP000694392"/>
    </source>
</evidence>
<keyword evidence="20" id="KW-1185">Reference proteome</keyword>
<dbReference type="CDD" id="cd05339">
    <property type="entry name" value="17beta-HSDXI-like_SDR_c"/>
    <property type="match status" value="1"/>
</dbReference>
<comment type="similarity">
    <text evidence="12">Belongs to the short-chain dehydrogenases/reductases (SDR) family. 17-beta-HSD 3 subfamily.</text>
</comment>
<reference evidence="19" key="1">
    <citation type="submission" date="2025-08" db="UniProtKB">
        <authorList>
            <consortium name="Ensembl"/>
        </authorList>
    </citation>
    <scope>IDENTIFICATION</scope>
</reference>
<dbReference type="GeneTree" id="ENSGT00940000160856"/>
<dbReference type="Proteomes" id="UP000694392">
    <property type="component" value="Unplaced"/>
</dbReference>
<dbReference type="Ensembl" id="ENSSPUT00000013947.1">
    <property type="protein sequence ID" value="ENSSPUP00000013076.1"/>
    <property type="gene ID" value="ENSSPUG00000010065.1"/>
</dbReference>
<dbReference type="SUPFAM" id="SSF51735">
    <property type="entry name" value="NAD(P)-binding Rossmann-fold domains"/>
    <property type="match status" value="1"/>
</dbReference>
<dbReference type="GO" id="GO:0005811">
    <property type="term" value="C:lipid droplet"/>
    <property type="evidence" value="ECO:0007669"/>
    <property type="project" value="UniProtKB-SubCell"/>
</dbReference>
<dbReference type="GO" id="GO:0005783">
    <property type="term" value="C:endoplasmic reticulum"/>
    <property type="evidence" value="ECO:0007669"/>
    <property type="project" value="UniProtKB-SubCell"/>
</dbReference>
<evidence type="ECO:0000256" key="15">
    <source>
        <dbReference type="ARBA" id="ARBA00042911"/>
    </source>
</evidence>
<keyword evidence="5" id="KW-0732">Signal</keyword>
<evidence type="ECO:0000256" key="10">
    <source>
        <dbReference type="ARBA" id="ARBA00023098"/>
    </source>
</evidence>
<keyword evidence="3" id="KW-0444">Lipid biosynthesis</keyword>
<protein>
    <recommendedName>
        <fullName evidence="13">Estradiol 17-beta-dehydrogenase 11</fullName>
        <ecNumber evidence="11">1.1.1.62</ecNumber>
    </recommendedName>
    <alternativeName>
        <fullName evidence="14">17-beta-hydroxysteroid dehydrogenase 11</fullName>
    </alternativeName>
    <alternativeName>
        <fullName evidence="15">Dehydrogenase/reductase SDR family member 8</fullName>
    </alternativeName>
</protein>
<evidence type="ECO:0000256" key="1">
    <source>
        <dbReference type="ARBA" id="ARBA00004240"/>
    </source>
</evidence>
<evidence type="ECO:0000256" key="13">
    <source>
        <dbReference type="ARBA" id="ARBA00039801"/>
    </source>
</evidence>
<accession>A0A8D0GZY4</accession>
<dbReference type="Pfam" id="PF00106">
    <property type="entry name" value="adh_short"/>
    <property type="match status" value="1"/>
</dbReference>
<keyword evidence="18" id="KW-0812">Transmembrane</keyword>
<evidence type="ECO:0000256" key="9">
    <source>
        <dbReference type="ARBA" id="ARBA00023002"/>
    </source>
</evidence>
<feature type="transmembrane region" description="Helical" evidence="18">
    <location>
        <begin position="12"/>
        <end position="32"/>
    </location>
</feature>